<gene>
    <name evidence="2" type="ORF">L484_015195</name>
</gene>
<dbReference type="AlphaFoldDB" id="W9SS45"/>
<evidence type="ECO:0000313" key="3">
    <source>
        <dbReference type="Proteomes" id="UP000030645"/>
    </source>
</evidence>
<dbReference type="Proteomes" id="UP000030645">
    <property type="component" value="Unassembled WGS sequence"/>
</dbReference>
<organism evidence="2 3">
    <name type="scientific">Morus notabilis</name>
    <dbReference type="NCBI Taxonomy" id="981085"/>
    <lineage>
        <taxon>Eukaryota</taxon>
        <taxon>Viridiplantae</taxon>
        <taxon>Streptophyta</taxon>
        <taxon>Embryophyta</taxon>
        <taxon>Tracheophyta</taxon>
        <taxon>Spermatophyta</taxon>
        <taxon>Magnoliopsida</taxon>
        <taxon>eudicotyledons</taxon>
        <taxon>Gunneridae</taxon>
        <taxon>Pentapetalae</taxon>
        <taxon>rosids</taxon>
        <taxon>fabids</taxon>
        <taxon>Rosales</taxon>
        <taxon>Moraceae</taxon>
        <taxon>Moreae</taxon>
        <taxon>Morus</taxon>
    </lineage>
</organism>
<name>W9SS45_9ROSA</name>
<dbReference type="EMBL" id="KE346013">
    <property type="protein sequence ID" value="EXC24176.1"/>
    <property type="molecule type" value="Genomic_DNA"/>
</dbReference>
<feature type="region of interest" description="Disordered" evidence="1">
    <location>
        <begin position="1"/>
        <end position="20"/>
    </location>
</feature>
<reference evidence="3" key="1">
    <citation type="submission" date="2013-01" db="EMBL/GenBank/DDBJ databases">
        <title>Draft Genome Sequence of a Mulberry Tree, Morus notabilis C.K. Schneid.</title>
        <authorList>
            <person name="He N."/>
            <person name="Zhao S."/>
        </authorList>
    </citation>
    <scope>NUCLEOTIDE SEQUENCE</scope>
</reference>
<evidence type="ECO:0000313" key="2">
    <source>
        <dbReference type="EMBL" id="EXC24176.1"/>
    </source>
</evidence>
<protein>
    <submittedName>
        <fullName evidence="2">Uncharacterized protein</fullName>
    </submittedName>
</protein>
<accession>W9SS45</accession>
<proteinExistence type="predicted"/>
<keyword evidence="3" id="KW-1185">Reference proteome</keyword>
<sequence>MSSSAAVIARSPHHQHRRDEDVGNVFVLLTGEDTIRENEARRENEVVGSVFALLTEGEI</sequence>
<evidence type="ECO:0000256" key="1">
    <source>
        <dbReference type="SAM" id="MobiDB-lite"/>
    </source>
</evidence>